<keyword evidence="4" id="KW-1185">Reference proteome</keyword>
<evidence type="ECO:0000256" key="1">
    <source>
        <dbReference type="SAM" id="SignalP"/>
    </source>
</evidence>
<proteinExistence type="predicted"/>
<dbReference type="Gene3D" id="3.40.50.1820">
    <property type="entry name" value="alpha/beta hydrolase"/>
    <property type="match status" value="1"/>
</dbReference>
<dbReference type="EMBL" id="BSEL01000007">
    <property type="protein sequence ID" value="GLJ69891.1"/>
    <property type="molecule type" value="Genomic_DNA"/>
</dbReference>
<accession>A0ABQ5T191</accession>
<protein>
    <submittedName>
        <fullName evidence="3">Alpha/beta hydrolase</fullName>
    </submittedName>
</protein>
<evidence type="ECO:0000313" key="4">
    <source>
        <dbReference type="Proteomes" id="UP001142292"/>
    </source>
</evidence>
<feature type="domain" description="Peptidase S9 prolyl oligopeptidase catalytic" evidence="2">
    <location>
        <begin position="119"/>
        <end position="163"/>
    </location>
</feature>
<organism evidence="3 4">
    <name type="scientific">Nocardioides luteus</name>
    <dbReference type="NCBI Taxonomy" id="1844"/>
    <lineage>
        <taxon>Bacteria</taxon>
        <taxon>Bacillati</taxon>
        <taxon>Actinomycetota</taxon>
        <taxon>Actinomycetes</taxon>
        <taxon>Propionibacteriales</taxon>
        <taxon>Nocardioidaceae</taxon>
        <taxon>Nocardioides</taxon>
    </lineage>
</organism>
<dbReference type="InterPro" id="IPR001375">
    <property type="entry name" value="Peptidase_S9_cat"/>
</dbReference>
<name>A0ABQ5T191_9ACTN</name>
<dbReference type="Proteomes" id="UP001142292">
    <property type="component" value="Unassembled WGS sequence"/>
</dbReference>
<gene>
    <name evidence="3" type="ORF">GCM10017579_39270</name>
</gene>
<feature type="chain" id="PRO_5045709889" evidence="1">
    <location>
        <begin position="26"/>
        <end position="454"/>
    </location>
</feature>
<dbReference type="RefSeq" id="WP_189118305.1">
    <property type="nucleotide sequence ID" value="NZ_BMRK01000006.1"/>
</dbReference>
<feature type="signal peptide" evidence="1">
    <location>
        <begin position="1"/>
        <end position="25"/>
    </location>
</feature>
<dbReference type="GO" id="GO:0016787">
    <property type="term" value="F:hydrolase activity"/>
    <property type="evidence" value="ECO:0007669"/>
    <property type="project" value="UniProtKB-KW"/>
</dbReference>
<evidence type="ECO:0000313" key="3">
    <source>
        <dbReference type="EMBL" id="GLJ69891.1"/>
    </source>
</evidence>
<reference evidence="3" key="1">
    <citation type="journal article" date="2014" name="Int. J. Syst. Evol. Microbiol.">
        <title>Complete genome of a new Firmicutes species belonging to the dominant human colonic microbiota ('Ruminococcus bicirculans') reveals two chromosomes and a selective capacity to utilize plant glucans.</title>
        <authorList>
            <consortium name="NISC Comparative Sequencing Program"/>
            <person name="Wegmann U."/>
            <person name="Louis P."/>
            <person name="Goesmann A."/>
            <person name="Henrissat B."/>
            <person name="Duncan S.H."/>
            <person name="Flint H.J."/>
        </authorList>
    </citation>
    <scope>NUCLEOTIDE SEQUENCE</scope>
    <source>
        <strain evidence="3">VKM Ac-1246</strain>
    </source>
</reference>
<keyword evidence="1" id="KW-0732">Signal</keyword>
<evidence type="ECO:0000259" key="2">
    <source>
        <dbReference type="Pfam" id="PF00326"/>
    </source>
</evidence>
<sequence>MLRTRLALAATVCATLAATFTTPPAASQSAPPTATAESARGTLPSGARYLLREPERWNGTVLVWSPGFSGSAGGEASASPSDPVATWLLSQGYALAGSKPATAGWAVEDLLRDQDDLAEVVADELGEPRHVVAWGASMGGLTSVALLQAHPDSFDAALPLCGSVGGAVPMLNQSLDATFVLKTLVAPGDDRLVLTDVSDEAQRQAAFAEVLEEAQQTPEGRARISLAATVGQIPTWTQVGSERPAPGDLLAQQHQQYAAFLWGAVSPRQPLEERAGGNFSWNTGVDYARQLAGSETSGLVRKLYAAAGLDLRSDLAQLAAAPRISADPDAVDYMTRNATPAGDLTGPVLSVHETGDTAPTVGQARTFADRVRAAGDAPLLRQTFVDRPGHCAYSDAETAALVTTLHERLTSGRWGPSTRPAELNRLADRIASTSDLDRGIGRFADAHPRPMLRL</sequence>
<dbReference type="Pfam" id="PF00326">
    <property type="entry name" value="Peptidase_S9"/>
    <property type="match status" value="1"/>
</dbReference>
<comment type="caution">
    <text evidence="3">The sequence shown here is derived from an EMBL/GenBank/DDBJ whole genome shotgun (WGS) entry which is preliminary data.</text>
</comment>
<dbReference type="InterPro" id="IPR029058">
    <property type="entry name" value="AB_hydrolase_fold"/>
</dbReference>
<reference evidence="3" key="2">
    <citation type="submission" date="2023-01" db="EMBL/GenBank/DDBJ databases">
        <authorList>
            <person name="Sun Q."/>
            <person name="Evtushenko L."/>
        </authorList>
    </citation>
    <scope>NUCLEOTIDE SEQUENCE</scope>
    <source>
        <strain evidence="3">VKM Ac-1246</strain>
    </source>
</reference>
<dbReference type="SUPFAM" id="SSF53474">
    <property type="entry name" value="alpha/beta-Hydrolases"/>
    <property type="match status" value="1"/>
</dbReference>
<keyword evidence="3" id="KW-0378">Hydrolase</keyword>